<dbReference type="InterPro" id="IPR043129">
    <property type="entry name" value="ATPase_NBD"/>
</dbReference>
<organism evidence="2 3">
    <name type="scientific">Paraperlucidibaca baekdonensis</name>
    <dbReference type="NCBI Taxonomy" id="748120"/>
    <lineage>
        <taxon>Bacteria</taxon>
        <taxon>Pseudomonadati</taxon>
        <taxon>Pseudomonadota</taxon>
        <taxon>Gammaproteobacteria</taxon>
        <taxon>Moraxellales</taxon>
        <taxon>Moraxellaceae</taxon>
        <taxon>Paraperlucidibaca</taxon>
    </lineage>
</organism>
<feature type="binding site" evidence="1">
    <location>
        <begin position="11"/>
        <end position="18"/>
    </location>
    <ligand>
        <name>ATP</name>
        <dbReference type="ChEBI" id="CHEBI:30616"/>
    </ligand>
</feature>
<sequence>MSALYIGLMSGTSIDALDAALVDLSDAHRPRLLAAESYAWSTSEREELLALSAGTTHEIDRSGEAGVWWSIRASELIATLLHAQGLTPEAIVAVGSHGQTLRHRPSNRHPFSLQIGDPSVLAERCGISVVTHFRQRDLAAGGQGAPLVPAFHQALFGQNKQCVVALNLGGIANISVMHSGQPVRGYDTGPANMLLDAWCLRHTGNAYDDNGQWAQRGQCHDDLLKRLMSAAYFAMPAPKSTGRESFGMAWLQAALEDMPTQIKPEDVQATLLALTATTVADAIKREADTGKLIICGGGANNSALVAALAAQLPAWQCQTSADMGYPTQSIEAMAFAWLAMRFMQGQSGNAPSATGAHGERILGGLFPA</sequence>
<dbReference type="GO" id="GO:0016773">
    <property type="term" value="F:phosphotransferase activity, alcohol group as acceptor"/>
    <property type="evidence" value="ECO:0007669"/>
    <property type="project" value="UniProtKB-UniRule"/>
</dbReference>
<gene>
    <name evidence="1" type="primary">anmK</name>
    <name evidence="2" type="ORF">DFR26_0002</name>
</gene>
<comment type="caution">
    <text evidence="2">The sequence shown here is derived from an EMBL/GenBank/DDBJ whole genome shotgun (WGS) entry which is preliminary data.</text>
</comment>
<keyword evidence="1" id="KW-0808">Transferase</keyword>
<keyword evidence="1 2" id="KW-0418">Kinase</keyword>
<dbReference type="UniPathway" id="UPA00343"/>
<dbReference type="GO" id="GO:0016301">
    <property type="term" value="F:kinase activity"/>
    <property type="evidence" value="ECO:0007669"/>
    <property type="project" value="UniProtKB-KW"/>
</dbReference>
<dbReference type="Gene3D" id="3.30.420.40">
    <property type="match status" value="2"/>
</dbReference>
<dbReference type="AlphaFoldDB" id="A0A3E0H7T0"/>
<dbReference type="RefSeq" id="WP_116206909.1">
    <property type="nucleotide sequence ID" value="NZ_QUNR01000001.1"/>
</dbReference>
<comment type="similarity">
    <text evidence="1">Belongs to the anhydro-N-acetylmuramic acid kinase family.</text>
</comment>
<name>A0A3E0H7T0_9GAMM</name>
<evidence type="ECO:0000313" key="2">
    <source>
        <dbReference type="EMBL" id="REH39811.1"/>
    </source>
</evidence>
<dbReference type="PANTHER" id="PTHR30605:SF0">
    <property type="entry name" value="ANHYDRO-N-ACETYLMURAMIC ACID KINASE"/>
    <property type="match status" value="1"/>
</dbReference>
<comment type="function">
    <text evidence="1">Catalyzes the specific phosphorylation of 1,6-anhydro-N-acetylmuramic acid (anhMurNAc) with the simultaneous cleavage of the 1,6-anhydro ring, generating MurNAc-6-P. Is required for the utilization of anhMurNAc either imported from the medium or derived from its own cell wall murein, and thus plays a role in cell wall recycling.</text>
</comment>
<reference evidence="2 3" key="1">
    <citation type="submission" date="2018-08" db="EMBL/GenBank/DDBJ databases">
        <title>Genomic Encyclopedia of Type Strains, Phase IV (KMG-IV): sequencing the most valuable type-strain genomes for metagenomic binning, comparative biology and taxonomic classification.</title>
        <authorList>
            <person name="Goeker M."/>
        </authorList>
    </citation>
    <scope>NUCLEOTIDE SEQUENCE [LARGE SCALE GENOMIC DNA]</scope>
    <source>
        <strain evidence="2 3">DSM 26022</strain>
    </source>
</reference>
<dbReference type="OrthoDB" id="9763949at2"/>
<comment type="catalytic activity">
    <reaction evidence="1">
        <text>1,6-anhydro-N-acetyl-beta-muramate + ATP + H2O = N-acetyl-D-muramate 6-phosphate + ADP + H(+)</text>
        <dbReference type="Rhea" id="RHEA:24952"/>
        <dbReference type="ChEBI" id="CHEBI:15377"/>
        <dbReference type="ChEBI" id="CHEBI:15378"/>
        <dbReference type="ChEBI" id="CHEBI:30616"/>
        <dbReference type="ChEBI" id="CHEBI:58690"/>
        <dbReference type="ChEBI" id="CHEBI:58722"/>
        <dbReference type="ChEBI" id="CHEBI:456216"/>
        <dbReference type="EC" id="2.7.1.170"/>
    </reaction>
</comment>
<keyword evidence="1" id="KW-0067">ATP-binding</keyword>
<protein>
    <recommendedName>
        <fullName evidence="1">Anhydro-N-acetylmuramic acid kinase</fullName>
        <ecNumber evidence="1">2.7.1.170</ecNumber>
    </recommendedName>
    <alternativeName>
        <fullName evidence="1">AnhMurNAc kinase</fullName>
    </alternativeName>
</protein>
<keyword evidence="1" id="KW-0547">Nucleotide-binding</keyword>
<comment type="pathway">
    <text evidence="1">Cell wall biogenesis; peptidoglycan recycling.</text>
</comment>
<dbReference type="GO" id="GO:0006040">
    <property type="term" value="P:amino sugar metabolic process"/>
    <property type="evidence" value="ECO:0007669"/>
    <property type="project" value="InterPro"/>
</dbReference>
<dbReference type="EC" id="2.7.1.170" evidence="1"/>
<accession>A0A3E0H7T0</accession>
<dbReference type="SUPFAM" id="SSF53067">
    <property type="entry name" value="Actin-like ATPase domain"/>
    <property type="match status" value="1"/>
</dbReference>
<dbReference type="Proteomes" id="UP000256774">
    <property type="component" value="Unassembled WGS sequence"/>
</dbReference>
<dbReference type="NCBIfam" id="NF007139">
    <property type="entry name" value="PRK09585.1-3"/>
    <property type="match status" value="1"/>
</dbReference>
<dbReference type="UniPathway" id="UPA00544"/>
<dbReference type="EMBL" id="QUNR01000001">
    <property type="protein sequence ID" value="REH39811.1"/>
    <property type="molecule type" value="Genomic_DNA"/>
</dbReference>
<dbReference type="GO" id="GO:0005524">
    <property type="term" value="F:ATP binding"/>
    <property type="evidence" value="ECO:0007669"/>
    <property type="project" value="UniProtKB-UniRule"/>
</dbReference>
<keyword evidence="1" id="KW-0119">Carbohydrate metabolism</keyword>
<keyword evidence="3" id="KW-1185">Reference proteome</keyword>
<dbReference type="PANTHER" id="PTHR30605">
    <property type="entry name" value="ANHYDRO-N-ACETYLMURAMIC ACID KINASE"/>
    <property type="match status" value="1"/>
</dbReference>
<dbReference type="InterPro" id="IPR005338">
    <property type="entry name" value="Anhydro_N_Ac-Mur_kinase"/>
</dbReference>
<evidence type="ECO:0000256" key="1">
    <source>
        <dbReference type="HAMAP-Rule" id="MF_01270"/>
    </source>
</evidence>
<dbReference type="Pfam" id="PF03702">
    <property type="entry name" value="AnmK"/>
    <property type="match status" value="1"/>
</dbReference>
<comment type="pathway">
    <text evidence="1">Amino-sugar metabolism; 1,6-anhydro-N-acetylmuramate degradation.</text>
</comment>
<dbReference type="GO" id="GO:0009254">
    <property type="term" value="P:peptidoglycan turnover"/>
    <property type="evidence" value="ECO:0007669"/>
    <property type="project" value="UniProtKB-UniRule"/>
</dbReference>
<proteinExistence type="inferred from homology"/>
<evidence type="ECO:0000313" key="3">
    <source>
        <dbReference type="Proteomes" id="UP000256774"/>
    </source>
</evidence>
<dbReference type="HAMAP" id="MF_01270">
    <property type="entry name" value="AnhMurNAc_kinase"/>
    <property type="match status" value="1"/>
</dbReference>
<dbReference type="GO" id="GO:0097175">
    <property type="term" value="P:1,6-anhydro-N-acetyl-beta-muramic acid catabolic process"/>
    <property type="evidence" value="ECO:0007669"/>
    <property type="project" value="UniProtKB-UniRule"/>
</dbReference>